<comment type="similarity">
    <text evidence="1">Belongs to the RdRP family.</text>
</comment>
<dbReference type="PANTHER" id="PTHR23079:SF55">
    <property type="entry name" value="RNA-DIRECTED RNA POLYMERASE"/>
    <property type="match status" value="1"/>
</dbReference>
<sequence>MDLYLVRFRVALEERKDSGWSATSLSQKTRSTLPIWIKVSDSQLKFNPHPEDLSDATFDRHRLTFEVSNYSQTPAHSDLHVSSIPIMADRGVPREVVAGYMRERLDVARKVLLDKVKDPMRLYEYVHKNSSISREGSEMAWQAAMPLAVEDKMTLLLESGFSPLKLQVLARSTCRFVKKQHLRQESKLRTPLGKATCLYGVADPIGVLRPGEVYIQFSSSFVDDVTDERYLNLKGHNLLVARQPAIRNSDIQKVRATGHPKPSHLVDVVVLPSKGQFPLAGKLQGGDYDGDIFWLCWEDRLVEPFRNAPAPVKSPVPEQYGIKAVGEGSSRRGKQSEREAVREGSSRRGKQSEREACVSLFR</sequence>
<dbReference type="InterPro" id="IPR057596">
    <property type="entry name" value="RDRP_core"/>
</dbReference>
<comment type="catalytic activity">
    <reaction evidence="1">
        <text>RNA(n) + a ribonucleoside 5'-triphosphate = RNA(n+1) + diphosphate</text>
        <dbReference type="Rhea" id="RHEA:21248"/>
        <dbReference type="Rhea" id="RHEA-COMP:14527"/>
        <dbReference type="Rhea" id="RHEA-COMP:17342"/>
        <dbReference type="ChEBI" id="CHEBI:33019"/>
        <dbReference type="ChEBI" id="CHEBI:61557"/>
        <dbReference type="ChEBI" id="CHEBI:140395"/>
        <dbReference type="EC" id="2.7.7.48"/>
    </reaction>
</comment>
<dbReference type="GO" id="GO:0030422">
    <property type="term" value="P:siRNA processing"/>
    <property type="evidence" value="ECO:0007669"/>
    <property type="project" value="TreeGrafter"/>
</dbReference>
<feature type="domain" description="RDRP core" evidence="3">
    <location>
        <begin position="31"/>
        <end position="319"/>
    </location>
</feature>
<protein>
    <recommendedName>
        <fullName evidence="1">RNA-dependent RNA polymerase</fullName>
        <ecNumber evidence="1">2.7.7.48</ecNumber>
    </recommendedName>
</protein>
<keyword evidence="1" id="KW-0696">RNA-directed RNA polymerase</keyword>
<dbReference type="EC" id="2.7.7.48" evidence="1"/>
<dbReference type="GO" id="GO:0003968">
    <property type="term" value="F:RNA-directed RNA polymerase activity"/>
    <property type="evidence" value="ECO:0007669"/>
    <property type="project" value="UniProtKB-KW"/>
</dbReference>
<dbReference type="GO" id="GO:0003723">
    <property type="term" value="F:RNA binding"/>
    <property type="evidence" value="ECO:0007669"/>
    <property type="project" value="UniProtKB-KW"/>
</dbReference>
<name>A0A6A5R4Y5_9PLEO</name>
<dbReference type="RefSeq" id="XP_033442722.1">
    <property type="nucleotide sequence ID" value="XM_033587099.1"/>
</dbReference>
<evidence type="ECO:0000256" key="2">
    <source>
        <dbReference type="SAM" id="MobiDB-lite"/>
    </source>
</evidence>
<dbReference type="Proteomes" id="UP000800082">
    <property type="component" value="Unassembled WGS sequence"/>
</dbReference>
<feature type="region of interest" description="Disordered" evidence="2">
    <location>
        <begin position="308"/>
        <end position="362"/>
    </location>
</feature>
<keyword evidence="5" id="KW-1185">Reference proteome</keyword>
<evidence type="ECO:0000313" key="5">
    <source>
        <dbReference type="Proteomes" id="UP000800082"/>
    </source>
</evidence>
<keyword evidence="1" id="KW-0808">Transferase</keyword>
<dbReference type="EMBL" id="ML979025">
    <property type="protein sequence ID" value="KAF1922469.1"/>
    <property type="molecule type" value="Genomic_DNA"/>
</dbReference>
<dbReference type="GeneID" id="54344745"/>
<dbReference type="Pfam" id="PF05183">
    <property type="entry name" value="RdRP"/>
    <property type="match status" value="1"/>
</dbReference>
<dbReference type="InterPro" id="IPR007855">
    <property type="entry name" value="RDRP"/>
</dbReference>
<evidence type="ECO:0000313" key="4">
    <source>
        <dbReference type="EMBL" id="KAF1922469.1"/>
    </source>
</evidence>
<organism evidence="4 5">
    <name type="scientific">Didymella exigua CBS 183.55</name>
    <dbReference type="NCBI Taxonomy" id="1150837"/>
    <lineage>
        <taxon>Eukaryota</taxon>
        <taxon>Fungi</taxon>
        <taxon>Dikarya</taxon>
        <taxon>Ascomycota</taxon>
        <taxon>Pezizomycotina</taxon>
        <taxon>Dothideomycetes</taxon>
        <taxon>Pleosporomycetidae</taxon>
        <taxon>Pleosporales</taxon>
        <taxon>Pleosporineae</taxon>
        <taxon>Didymellaceae</taxon>
        <taxon>Didymella</taxon>
    </lineage>
</organism>
<dbReference type="AlphaFoldDB" id="A0A6A5R4Y5"/>
<keyword evidence="1" id="KW-0694">RNA-binding</keyword>
<accession>A0A6A5R4Y5</accession>
<evidence type="ECO:0000259" key="3">
    <source>
        <dbReference type="Pfam" id="PF05183"/>
    </source>
</evidence>
<feature type="compositionally biased region" description="Basic and acidic residues" evidence="2">
    <location>
        <begin position="334"/>
        <end position="356"/>
    </location>
</feature>
<dbReference type="GO" id="GO:0031380">
    <property type="term" value="C:nuclear RNA-directed RNA polymerase complex"/>
    <property type="evidence" value="ECO:0007669"/>
    <property type="project" value="TreeGrafter"/>
</dbReference>
<dbReference type="PANTHER" id="PTHR23079">
    <property type="entry name" value="RNA-DEPENDENT RNA POLYMERASE"/>
    <property type="match status" value="1"/>
</dbReference>
<keyword evidence="1" id="KW-0548">Nucleotidyltransferase</keyword>
<reference evidence="4" key="1">
    <citation type="journal article" date="2020" name="Stud. Mycol.">
        <title>101 Dothideomycetes genomes: a test case for predicting lifestyles and emergence of pathogens.</title>
        <authorList>
            <person name="Haridas S."/>
            <person name="Albert R."/>
            <person name="Binder M."/>
            <person name="Bloem J."/>
            <person name="Labutti K."/>
            <person name="Salamov A."/>
            <person name="Andreopoulos B."/>
            <person name="Baker S."/>
            <person name="Barry K."/>
            <person name="Bills G."/>
            <person name="Bluhm B."/>
            <person name="Cannon C."/>
            <person name="Castanera R."/>
            <person name="Culley D."/>
            <person name="Daum C."/>
            <person name="Ezra D."/>
            <person name="Gonzalez J."/>
            <person name="Henrissat B."/>
            <person name="Kuo A."/>
            <person name="Liang C."/>
            <person name="Lipzen A."/>
            <person name="Lutzoni F."/>
            <person name="Magnuson J."/>
            <person name="Mondo S."/>
            <person name="Nolan M."/>
            <person name="Ohm R."/>
            <person name="Pangilinan J."/>
            <person name="Park H.-J."/>
            <person name="Ramirez L."/>
            <person name="Alfaro M."/>
            <person name="Sun H."/>
            <person name="Tritt A."/>
            <person name="Yoshinaga Y."/>
            <person name="Zwiers L.-H."/>
            <person name="Turgeon B."/>
            <person name="Goodwin S."/>
            <person name="Spatafora J."/>
            <person name="Crous P."/>
            <person name="Grigoriev I."/>
        </authorList>
    </citation>
    <scope>NUCLEOTIDE SEQUENCE</scope>
    <source>
        <strain evidence="4">CBS 183.55</strain>
    </source>
</reference>
<gene>
    <name evidence="4" type="ORF">M421DRAFT_10520</name>
</gene>
<dbReference type="OrthoDB" id="10055769at2759"/>
<evidence type="ECO:0000256" key="1">
    <source>
        <dbReference type="RuleBase" id="RU363098"/>
    </source>
</evidence>
<proteinExistence type="inferred from homology"/>